<sequence>MTSTRRMSDPGTSENPNIPGSNKQNLILDGPTQFRASLFKYLPLVDRQRMRFVNKEMRDVVDSYPTIINKFKMIPDASASLPVMVEFPNACRVTMETEGKIYSLYFMINRERTKIVTKREMDGCSIGVIVDDGCNIHECASKWATRLLTRSGLEYQYVYLDVIWQAPTFPRQCKAETLCLIQSRYSLVEDLMDTWISMFKAPIKKLQISSSFVFSSGIDESELVHSANELHIEGICDFLPKTYPLIESNTFVHSDLRYPTEELMQALILQFRFKYIGRNWDVENGEKFIKLMLEEHEKLYVSRSATLVTIMKCRKSKHFQLFCHYEGDIDP</sequence>
<feature type="region of interest" description="Disordered" evidence="1">
    <location>
        <begin position="1"/>
        <end position="25"/>
    </location>
</feature>
<reference evidence="2" key="1">
    <citation type="submission" date="2022-11" db="EMBL/GenBank/DDBJ databases">
        <authorList>
            <person name="Kikuchi T."/>
        </authorList>
    </citation>
    <scope>NUCLEOTIDE SEQUENCE</scope>
    <source>
        <strain evidence="2">PS1010</strain>
    </source>
</reference>
<dbReference type="Proteomes" id="UP001152747">
    <property type="component" value="Unassembled WGS sequence"/>
</dbReference>
<evidence type="ECO:0000313" key="3">
    <source>
        <dbReference type="Proteomes" id="UP001152747"/>
    </source>
</evidence>
<dbReference type="AlphaFoldDB" id="A0A9P1I4M2"/>
<keyword evidence="3" id="KW-1185">Reference proteome</keyword>
<comment type="caution">
    <text evidence="2">The sequence shown here is derived from an EMBL/GenBank/DDBJ whole genome shotgun (WGS) entry which is preliminary data.</text>
</comment>
<dbReference type="EMBL" id="CANHGI010000001">
    <property type="protein sequence ID" value="CAI5438181.1"/>
    <property type="molecule type" value="Genomic_DNA"/>
</dbReference>
<protein>
    <recommendedName>
        <fullName evidence="4">F-box domain-containing protein</fullName>
    </recommendedName>
</protein>
<accession>A0A9P1I4M2</accession>
<evidence type="ECO:0008006" key="4">
    <source>
        <dbReference type="Google" id="ProtNLM"/>
    </source>
</evidence>
<evidence type="ECO:0000313" key="2">
    <source>
        <dbReference type="EMBL" id="CAI5438181.1"/>
    </source>
</evidence>
<proteinExistence type="predicted"/>
<gene>
    <name evidence="2" type="ORF">CAMP_LOCUS818</name>
</gene>
<name>A0A9P1I4M2_9PELO</name>
<organism evidence="2 3">
    <name type="scientific">Caenorhabditis angaria</name>
    <dbReference type="NCBI Taxonomy" id="860376"/>
    <lineage>
        <taxon>Eukaryota</taxon>
        <taxon>Metazoa</taxon>
        <taxon>Ecdysozoa</taxon>
        <taxon>Nematoda</taxon>
        <taxon>Chromadorea</taxon>
        <taxon>Rhabditida</taxon>
        <taxon>Rhabditina</taxon>
        <taxon>Rhabditomorpha</taxon>
        <taxon>Rhabditoidea</taxon>
        <taxon>Rhabditidae</taxon>
        <taxon>Peloderinae</taxon>
        <taxon>Caenorhabditis</taxon>
    </lineage>
</organism>
<evidence type="ECO:0000256" key="1">
    <source>
        <dbReference type="SAM" id="MobiDB-lite"/>
    </source>
</evidence>